<comment type="caution">
    <text evidence="1">The sequence shown here is derived from an EMBL/GenBank/DDBJ whole genome shotgun (WGS) entry which is preliminary data.</text>
</comment>
<evidence type="ECO:0000313" key="2">
    <source>
        <dbReference type="Proteomes" id="UP000269669"/>
    </source>
</evidence>
<proteinExistence type="predicted"/>
<keyword evidence="2" id="KW-1185">Reference proteome</keyword>
<reference evidence="1 2" key="1">
    <citation type="submission" date="2018-12" db="EMBL/GenBank/DDBJ databases">
        <title>Sequencing of bacterial isolates from soil warming experiment in Harvard Forest, Massachusetts, USA.</title>
        <authorList>
            <person name="Deangelis K."/>
        </authorList>
    </citation>
    <scope>NUCLEOTIDE SEQUENCE [LARGE SCALE GENOMIC DNA]</scope>
    <source>
        <strain evidence="1 2">EB153</strain>
    </source>
</reference>
<organism evidence="1 2">
    <name type="scientific">Edaphobacter aggregans</name>
    <dbReference type="NCBI Taxonomy" id="570835"/>
    <lineage>
        <taxon>Bacteria</taxon>
        <taxon>Pseudomonadati</taxon>
        <taxon>Acidobacteriota</taxon>
        <taxon>Terriglobia</taxon>
        <taxon>Terriglobales</taxon>
        <taxon>Acidobacteriaceae</taxon>
        <taxon>Edaphobacter</taxon>
    </lineage>
</organism>
<dbReference type="EMBL" id="RSDW01000001">
    <property type="protein sequence ID" value="RSL16385.1"/>
    <property type="molecule type" value="Genomic_DNA"/>
</dbReference>
<dbReference type="Proteomes" id="UP000269669">
    <property type="component" value="Unassembled WGS sequence"/>
</dbReference>
<evidence type="ECO:0000313" key="1">
    <source>
        <dbReference type="EMBL" id="RSL16385.1"/>
    </source>
</evidence>
<name>A0A3R9NTG2_9BACT</name>
<protein>
    <submittedName>
        <fullName evidence="1">Uncharacterized protein</fullName>
    </submittedName>
</protein>
<dbReference type="AlphaFoldDB" id="A0A3R9NTG2"/>
<gene>
    <name evidence="1" type="ORF">EDE15_1897</name>
</gene>
<sequence length="51" mass="5722">MVASFKWLQYSLIFCGLESPYACGPQNTVRVRLPYNVFLSDYGSGVLCTEP</sequence>
<accession>A0A3R9NTG2</accession>